<keyword evidence="1" id="KW-0472">Membrane</keyword>
<feature type="non-terminal residue" evidence="2">
    <location>
        <position position="1"/>
    </location>
</feature>
<evidence type="ECO:0000256" key="1">
    <source>
        <dbReference type="SAM" id="Phobius"/>
    </source>
</evidence>
<protein>
    <submittedName>
        <fullName evidence="2">Uncharacterized protein</fullName>
    </submittedName>
</protein>
<accession>A0A131ZAA7</accession>
<evidence type="ECO:0000313" key="2">
    <source>
        <dbReference type="EMBL" id="JAP87750.1"/>
    </source>
</evidence>
<proteinExistence type="predicted"/>
<organism evidence="2">
    <name type="scientific">Rhipicephalus appendiculatus</name>
    <name type="common">Brown ear tick</name>
    <dbReference type="NCBI Taxonomy" id="34631"/>
    <lineage>
        <taxon>Eukaryota</taxon>
        <taxon>Metazoa</taxon>
        <taxon>Ecdysozoa</taxon>
        <taxon>Arthropoda</taxon>
        <taxon>Chelicerata</taxon>
        <taxon>Arachnida</taxon>
        <taxon>Acari</taxon>
        <taxon>Parasitiformes</taxon>
        <taxon>Ixodida</taxon>
        <taxon>Ixodoidea</taxon>
        <taxon>Ixodidae</taxon>
        <taxon>Rhipicephalinae</taxon>
        <taxon>Rhipicephalus</taxon>
        <taxon>Rhipicephalus</taxon>
    </lineage>
</organism>
<keyword evidence="1" id="KW-0812">Transmembrane</keyword>
<dbReference type="AlphaFoldDB" id="A0A131ZAA7"/>
<feature type="transmembrane region" description="Helical" evidence="1">
    <location>
        <begin position="51"/>
        <end position="74"/>
    </location>
</feature>
<sequence>TWYVKSLAPSEDNVLHFYRLGTLKVLVSVVKIYDMMVIHAETSSWHRCSHFLFFTLSHLPSVFLLVVNVVILVLRGVIY</sequence>
<dbReference type="EMBL" id="GEDV01000807">
    <property type="protein sequence ID" value="JAP87750.1"/>
    <property type="molecule type" value="Transcribed_RNA"/>
</dbReference>
<name>A0A131ZAA7_RHIAP</name>
<keyword evidence="1" id="KW-1133">Transmembrane helix</keyword>
<reference evidence="2" key="1">
    <citation type="journal article" date="2016" name="Ticks Tick Borne Dis.">
        <title>De novo assembly and annotation of the salivary gland transcriptome of Rhipicephalus appendiculatus male and female ticks during blood feeding.</title>
        <authorList>
            <person name="de Castro M.H."/>
            <person name="de Klerk D."/>
            <person name="Pienaar R."/>
            <person name="Latif A.A."/>
            <person name="Rees D.J."/>
            <person name="Mans B.J."/>
        </authorList>
    </citation>
    <scope>NUCLEOTIDE SEQUENCE</scope>
    <source>
        <tissue evidence="2">Salivary glands</tissue>
    </source>
</reference>